<evidence type="ECO:0000313" key="6">
    <source>
        <dbReference type="EMBL" id="WZU63619.1"/>
    </source>
</evidence>
<dbReference type="AlphaFoldDB" id="A0AAN0M1U8"/>
<dbReference type="PRINTS" id="PR00039">
    <property type="entry name" value="HTHLYSR"/>
</dbReference>
<dbReference type="Gene3D" id="1.10.10.10">
    <property type="entry name" value="Winged helix-like DNA-binding domain superfamily/Winged helix DNA-binding domain"/>
    <property type="match status" value="1"/>
</dbReference>
<dbReference type="InterPro" id="IPR005119">
    <property type="entry name" value="LysR_subst-bd"/>
</dbReference>
<dbReference type="GO" id="GO:0003700">
    <property type="term" value="F:DNA-binding transcription factor activity"/>
    <property type="evidence" value="ECO:0007669"/>
    <property type="project" value="InterPro"/>
</dbReference>
<evidence type="ECO:0000256" key="3">
    <source>
        <dbReference type="ARBA" id="ARBA00023125"/>
    </source>
</evidence>
<keyword evidence="2" id="KW-0805">Transcription regulation</keyword>
<dbReference type="KEGG" id="yag:AABB28_17595"/>
<proteinExistence type="inferred from homology"/>
<evidence type="ECO:0000259" key="5">
    <source>
        <dbReference type="PROSITE" id="PS50931"/>
    </source>
</evidence>
<evidence type="ECO:0000256" key="2">
    <source>
        <dbReference type="ARBA" id="ARBA00023015"/>
    </source>
</evidence>
<dbReference type="SUPFAM" id="SSF53850">
    <property type="entry name" value="Periplasmic binding protein-like II"/>
    <property type="match status" value="1"/>
</dbReference>
<dbReference type="RefSeq" id="WP_342069995.1">
    <property type="nucleotide sequence ID" value="NZ_CP151762.1"/>
</dbReference>
<dbReference type="EMBL" id="CP151762">
    <property type="protein sequence ID" value="WZU63619.1"/>
    <property type="molecule type" value="Genomic_DNA"/>
</dbReference>
<evidence type="ECO:0000313" key="7">
    <source>
        <dbReference type="Proteomes" id="UP001451782"/>
    </source>
</evidence>
<name>A0AAN0M1U8_9RHOB</name>
<dbReference type="InterPro" id="IPR036390">
    <property type="entry name" value="WH_DNA-bd_sf"/>
</dbReference>
<accession>A0AAN0M1U8</accession>
<evidence type="ECO:0000256" key="4">
    <source>
        <dbReference type="ARBA" id="ARBA00023163"/>
    </source>
</evidence>
<keyword evidence="4" id="KW-0804">Transcription</keyword>
<dbReference type="FunFam" id="1.10.10.10:FF:000001">
    <property type="entry name" value="LysR family transcriptional regulator"/>
    <property type="match status" value="1"/>
</dbReference>
<dbReference type="Gene3D" id="3.40.190.10">
    <property type="entry name" value="Periplasmic binding protein-like II"/>
    <property type="match status" value="2"/>
</dbReference>
<dbReference type="GO" id="GO:0003677">
    <property type="term" value="F:DNA binding"/>
    <property type="evidence" value="ECO:0007669"/>
    <property type="project" value="UniProtKB-KW"/>
</dbReference>
<keyword evidence="7" id="KW-1185">Reference proteome</keyword>
<dbReference type="InterPro" id="IPR036388">
    <property type="entry name" value="WH-like_DNA-bd_sf"/>
</dbReference>
<dbReference type="Pfam" id="PF00126">
    <property type="entry name" value="HTH_1"/>
    <property type="match status" value="1"/>
</dbReference>
<protein>
    <submittedName>
        <fullName evidence="6">LysR family transcriptional regulator</fullName>
    </submittedName>
</protein>
<comment type="similarity">
    <text evidence="1">Belongs to the LysR transcriptional regulatory family.</text>
</comment>
<dbReference type="InterPro" id="IPR050176">
    <property type="entry name" value="LTTR"/>
</dbReference>
<dbReference type="PANTHER" id="PTHR30579">
    <property type="entry name" value="TRANSCRIPTIONAL REGULATOR"/>
    <property type="match status" value="1"/>
</dbReference>
<feature type="domain" description="HTH lysR-type" evidence="5">
    <location>
        <begin position="1"/>
        <end position="58"/>
    </location>
</feature>
<reference evidence="6 7" key="1">
    <citation type="submission" date="2024-04" db="EMBL/GenBank/DDBJ databases">
        <title>Phylogenomic analyses of a clade within the roseobacter group suggest taxonomic reassignments of species of the genera Aestuariivita, Citreicella, Loktanella, Nautella, Pelagibaca, Ruegeria, Thalassobius, Thiobacimonas and Tropicibacter, and the proposal o.</title>
        <authorList>
            <person name="Jeon C.O."/>
        </authorList>
    </citation>
    <scope>NUCLEOTIDE SEQUENCE [LARGE SCALE GENOMIC DNA]</scope>
    <source>
        <strain evidence="6 7">G8-12</strain>
    </source>
</reference>
<dbReference type="Proteomes" id="UP001451782">
    <property type="component" value="Chromosome"/>
</dbReference>
<keyword evidence="3" id="KW-0238">DNA-binding</keyword>
<dbReference type="SUPFAM" id="SSF46785">
    <property type="entry name" value="Winged helix' DNA-binding domain"/>
    <property type="match status" value="1"/>
</dbReference>
<dbReference type="Pfam" id="PF03466">
    <property type="entry name" value="LysR_substrate"/>
    <property type="match status" value="1"/>
</dbReference>
<sequence length="292" mass="32622">MTFDQIKTFLWVARLGGFRKAAERLNLSQPAVSTRISNLEQELRVPLFERGMGEPVLTKHGALLLSYAEQMLFVEEEIKQRVANPSETEGLFRVGASETIAQAWLPDFLKAFSEKYPRVSVDLTVDISLNLRADLLERKLDLALLMGPISEFSIENVVLPPFDLHWYRAKSNPQEDLSKIPIISYSSQTRPHRELMSELSRRVGPKLRVYSSASLSASLKMIAAGIAVGPYPRALANDLLSAGQIVEFDPGFRPTPLAFTASYLSEPRSFLIETSAEIARSVAQDWDVQNIG</sequence>
<organism evidence="6 7">
    <name type="scientific">Yoonia algicola</name>
    <dbReference type="NCBI Taxonomy" id="3137368"/>
    <lineage>
        <taxon>Bacteria</taxon>
        <taxon>Pseudomonadati</taxon>
        <taxon>Pseudomonadota</taxon>
        <taxon>Alphaproteobacteria</taxon>
        <taxon>Rhodobacterales</taxon>
        <taxon>Paracoccaceae</taxon>
        <taxon>Yoonia</taxon>
    </lineage>
</organism>
<dbReference type="CDD" id="cd05466">
    <property type="entry name" value="PBP2_LTTR_substrate"/>
    <property type="match status" value="1"/>
</dbReference>
<dbReference type="PANTHER" id="PTHR30579:SF3">
    <property type="entry name" value="TRANSCRIPTIONAL REGULATORY PROTEIN"/>
    <property type="match status" value="1"/>
</dbReference>
<dbReference type="PROSITE" id="PS50931">
    <property type="entry name" value="HTH_LYSR"/>
    <property type="match status" value="1"/>
</dbReference>
<gene>
    <name evidence="6" type="ORF">AABB28_17595</name>
</gene>
<evidence type="ECO:0000256" key="1">
    <source>
        <dbReference type="ARBA" id="ARBA00009437"/>
    </source>
</evidence>
<dbReference type="InterPro" id="IPR000847">
    <property type="entry name" value="LysR_HTH_N"/>
</dbReference>